<dbReference type="GO" id="GO:0008270">
    <property type="term" value="F:zinc ion binding"/>
    <property type="evidence" value="ECO:0007669"/>
    <property type="project" value="UniProtKB-KW"/>
</dbReference>
<name>A0A8S9ZZV7_9BILA</name>
<keyword evidence="7" id="KW-0539">Nucleus</keyword>
<organism evidence="9 10">
    <name type="scientific">Meloidogyne graminicola</name>
    <dbReference type="NCBI Taxonomy" id="189291"/>
    <lineage>
        <taxon>Eukaryota</taxon>
        <taxon>Metazoa</taxon>
        <taxon>Ecdysozoa</taxon>
        <taxon>Nematoda</taxon>
        <taxon>Chromadorea</taxon>
        <taxon>Rhabditida</taxon>
        <taxon>Tylenchina</taxon>
        <taxon>Tylenchomorpha</taxon>
        <taxon>Tylenchoidea</taxon>
        <taxon>Meloidogynidae</taxon>
        <taxon>Meloidogyninae</taxon>
        <taxon>Meloidogyne</taxon>
    </lineage>
</organism>
<protein>
    <recommendedName>
        <fullName evidence="8">BED-type domain-containing protein</fullName>
    </recommendedName>
</protein>
<keyword evidence="3" id="KW-0863">Zinc-finger</keyword>
<gene>
    <name evidence="9" type="ORF">Mgra_00001934</name>
</gene>
<feature type="domain" description="BED-type" evidence="8">
    <location>
        <begin position="171"/>
        <end position="196"/>
    </location>
</feature>
<dbReference type="OrthoDB" id="5819553at2759"/>
<evidence type="ECO:0000313" key="10">
    <source>
        <dbReference type="Proteomes" id="UP000605970"/>
    </source>
</evidence>
<proteinExistence type="predicted"/>
<sequence>MFSLEDINGSSSNYVEHIVITRDETNNCFEQSQLNLCEPPHSLLRYFQYSRGEPLGTCRICQKQIKRTQGNTNGMTKHLMKHPNIFEEFSVARSVRTPTTKILKHATTTPLNRSKVKSQSEKDPVYVPNDFERNVEDSTCNDLEEIDETIIDLSKPPQSLLRYYQYERGDPSAICRICQKRISRKKGNTKGTTRHLMLHPSFFKQFALAKNVEIPELKIKREINCSKTLPNKNTKVKTEIWDQNTTKSKKLDDSILRFICLSSQPLSITEQEGFADMFSLACPSYTVKNREYMTTLMTKKFQSRYLSLKEALRKCQSCSFTTAISQSKSHYFLSVTCHFIDDSFNRLWKVLGAEPVHGVNASSSISNKISEIFIDFGISTSQVHIFLRDATSSMCRAVEDLNFRHFDCFLHKIALAISDGSNLPEIAKQIQICRELVAFYNWSSAFQNALSRQQQLLDAQKIL</sequence>
<evidence type="ECO:0000256" key="5">
    <source>
        <dbReference type="ARBA" id="ARBA00023015"/>
    </source>
</evidence>
<dbReference type="Pfam" id="PF02892">
    <property type="entry name" value="zf-BED"/>
    <property type="match status" value="2"/>
</dbReference>
<dbReference type="SUPFAM" id="SSF53098">
    <property type="entry name" value="Ribonuclease H-like"/>
    <property type="match status" value="1"/>
</dbReference>
<dbReference type="AlphaFoldDB" id="A0A8S9ZZV7"/>
<evidence type="ECO:0000256" key="1">
    <source>
        <dbReference type="ARBA" id="ARBA00004123"/>
    </source>
</evidence>
<keyword evidence="4" id="KW-0862">Zinc</keyword>
<keyword evidence="5" id="KW-0805">Transcription regulation</keyword>
<evidence type="ECO:0000256" key="7">
    <source>
        <dbReference type="ARBA" id="ARBA00023242"/>
    </source>
</evidence>
<keyword evidence="10" id="KW-1185">Reference proteome</keyword>
<dbReference type="PANTHER" id="PTHR46481:SF10">
    <property type="entry name" value="ZINC FINGER BED DOMAIN-CONTAINING PROTEIN 39"/>
    <property type="match status" value="1"/>
</dbReference>
<dbReference type="InterPro" id="IPR052035">
    <property type="entry name" value="ZnF_BED_domain_contain"/>
</dbReference>
<dbReference type="InterPro" id="IPR003656">
    <property type="entry name" value="Znf_BED"/>
</dbReference>
<keyword evidence="6" id="KW-0804">Transcription</keyword>
<dbReference type="PANTHER" id="PTHR46481">
    <property type="entry name" value="ZINC FINGER BED DOMAIN-CONTAINING PROTEIN 4"/>
    <property type="match status" value="1"/>
</dbReference>
<evidence type="ECO:0000259" key="8">
    <source>
        <dbReference type="Pfam" id="PF02892"/>
    </source>
</evidence>
<evidence type="ECO:0000256" key="2">
    <source>
        <dbReference type="ARBA" id="ARBA00022723"/>
    </source>
</evidence>
<evidence type="ECO:0000313" key="9">
    <source>
        <dbReference type="EMBL" id="KAF7638556.1"/>
    </source>
</evidence>
<dbReference type="EMBL" id="JABEBT010000011">
    <property type="protein sequence ID" value="KAF7638556.1"/>
    <property type="molecule type" value="Genomic_DNA"/>
</dbReference>
<dbReference type="GO" id="GO:0003677">
    <property type="term" value="F:DNA binding"/>
    <property type="evidence" value="ECO:0007669"/>
    <property type="project" value="InterPro"/>
</dbReference>
<evidence type="ECO:0000256" key="4">
    <source>
        <dbReference type="ARBA" id="ARBA00022833"/>
    </source>
</evidence>
<dbReference type="InterPro" id="IPR012337">
    <property type="entry name" value="RNaseH-like_sf"/>
</dbReference>
<keyword evidence="2" id="KW-0479">Metal-binding</keyword>
<dbReference type="Proteomes" id="UP000605970">
    <property type="component" value="Unassembled WGS sequence"/>
</dbReference>
<feature type="domain" description="BED-type" evidence="8">
    <location>
        <begin position="57"/>
        <end position="80"/>
    </location>
</feature>
<evidence type="ECO:0000256" key="3">
    <source>
        <dbReference type="ARBA" id="ARBA00022771"/>
    </source>
</evidence>
<comment type="subcellular location">
    <subcellularLocation>
        <location evidence="1">Nucleus</location>
    </subcellularLocation>
</comment>
<accession>A0A8S9ZZV7</accession>
<reference evidence="9" key="1">
    <citation type="journal article" date="2020" name="Ecol. Evol.">
        <title>Genome structure and content of the rice root-knot nematode (Meloidogyne graminicola).</title>
        <authorList>
            <person name="Phan N.T."/>
            <person name="Danchin E.G.J."/>
            <person name="Klopp C."/>
            <person name="Perfus-Barbeoch L."/>
            <person name="Kozlowski D.K."/>
            <person name="Koutsovoulos G.D."/>
            <person name="Lopez-Roques C."/>
            <person name="Bouchez O."/>
            <person name="Zahm M."/>
            <person name="Besnard G."/>
            <person name="Bellafiore S."/>
        </authorList>
    </citation>
    <scope>NUCLEOTIDE SEQUENCE</scope>
    <source>
        <strain evidence="9">VN-18</strain>
    </source>
</reference>
<evidence type="ECO:0000256" key="6">
    <source>
        <dbReference type="ARBA" id="ARBA00023163"/>
    </source>
</evidence>
<dbReference type="GO" id="GO:0005634">
    <property type="term" value="C:nucleus"/>
    <property type="evidence" value="ECO:0007669"/>
    <property type="project" value="UniProtKB-SubCell"/>
</dbReference>
<comment type="caution">
    <text evidence="9">The sequence shown here is derived from an EMBL/GenBank/DDBJ whole genome shotgun (WGS) entry which is preliminary data.</text>
</comment>